<feature type="compositionally biased region" description="Basic and acidic residues" evidence="1">
    <location>
        <begin position="71"/>
        <end position="90"/>
    </location>
</feature>
<dbReference type="EMBL" id="VZTL01051261">
    <property type="protein sequence ID" value="NXX59554.1"/>
    <property type="molecule type" value="Genomic_DNA"/>
</dbReference>
<feature type="region of interest" description="Disordered" evidence="1">
    <location>
        <begin position="38"/>
        <end position="130"/>
    </location>
</feature>
<sequence length="184" mass="19277">KSPSKKSQSVESLKAAVCPWEAPELECTDKAEICPWEVAAPPSGNEKSRQDKDALSMASRSPSAGQGLCREIGDSRSAKKEKASRDRDTTVEICPWESPGTEQPPEKPCAGSPALPKSPSKKSQSVESLKAAVCPWEAPEGEAGARAEICPGEVAAPFPEKAAALGKASLPPNKAGASKALEKR</sequence>
<dbReference type="Proteomes" id="UP000539032">
    <property type="component" value="Unassembled WGS sequence"/>
</dbReference>
<organism evidence="2 3">
    <name type="scientific">Scopus umbretta</name>
    <name type="common">Hammerkop</name>
    <dbReference type="NCBI Taxonomy" id="33581"/>
    <lineage>
        <taxon>Eukaryota</taxon>
        <taxon>Metazoa</taxon>
        <taxon>Chordata</taxon>
        <taxon>Craniata</taxon>
        <taxon>Vertebrata</taxon>
        <taxon>Euteleostomi</taxon>
        <taxon>Archelosauria</taxon>
        <taxon>Archosauria</taxon>
        <taxon>Dinosauria</taxon>
        <taxon>Saurischia</taxon>
        <taxon>Theropoda</taxon>
        <taxon>Coelurosauria</taxon>
        <taxon>Aves</taxon>
        <taxon>Neognathae</taxon>
        <taxon>Neoaves</taxon>
        <taxon>Aequornithes</taxon>
        <taxon>Pelecaniformes</taxon>
        <taxon>Scopidae</taxon>
        <taxon>Scopus</taxon>
    </lineage>
</organism>
<protein>
    <submittedName>
        <fullName evidence="2">GP179 protein</fullName>
    </submittedName>
</protein>
<comment type="caution">
    <text evidence="2">The sequence shown here is derived from an EMBL/GenBank/DDBJ whole genome shotgun (WGS) entry which is preliminary data.</text>
</comment>
<gene>
    <name evidence="2" type="primary">Gpr179_1</name>
    <name evidence="2" type="ORF">SCOUMB_R12758</name>
</gene>
<reference evidence="2 3" key="1">
    <citation type="submission" date="2020-02" db="EMBL/GenBank/DDBJ databases">
        <title>Bird 10,000 Genomes (B10K) Project - Family phase.</title>
        <authorList>
            <person name="Zhang G."/>
        </authorList>
    </citation>
    <scope>NUCLEOTIDE SEQUENCE [LARGE SCALE GENOMIC DNA]</scope>
    <source>
        <strain evidence="2">B10K-DU-002-70</strain>
        <tissue evidence="2">Muscle</tissue>
    </source>
</reference>
<proteinExistence type="predicted"/>
<name>A0A7L4I2D2_SCOUM</name>
<keyword evidence="3" id="KW-1185">Reference proteome</keyword>
<evidence type="ECO:0000313" key="2">
    <source>
        <dbReference type="EMBL" id="NXX59554.1"/>
    </source>
</evidence>
<feature type="non-terminal residue" evidence="2">
    <location>
        <position position="1"/>
    </location>
</feature>
<evidence type="ECO:0000313" key="3">
    <source>
        <dbReference type="Proteomes" id="UP000539032"/>
    </source>
</evidence>
<accession>A0A7L4I2D2</accession>
<feature type="compositionally biased region" description="Low complexity" evidence="1">
    <location>
        <begin position="112"/>
        <end position="128"/>
    </location>
</feature>
<feature type="non-terminal residue" evidence="2">
    <location>
        <position position="184"/>
    </location>
</feature>
<dbReference type="AlphaFoldDB" id="A0A7L4I2D2"/>
<feature type="region of interest" description="Disordered" evidence="1">
    <location>
        <begin position="165"/>
        <end position="184"/>
    </location>
</feature>
<evidence type="ECO:0000256" key="1">
    <source>
        <dbReference type="SAM" id="MobiDB-lite"/>
    </source>
</evidence>
<dbReference type="OrthoDB" id="5823771at2759"/>